<dbReference type="SUPFAM" id="SSF51338">
    <property type="entry name" value="Composite domain of metallo-dependent hydrolases"/>
    <property type="match status" value="1"/>
</dbReference>
<dbReference type="PANTHER" id="PTHR43794:SF11">
    <property type="entry name" value="AMIDOHYDROLASE-RELATED DOMAIN-CONTAINING PROTEIN"/>
    <property type="match status" value="1"/>
</dbReference>
<dbReference type="InterPro" id="IPR006680">
    <property type="entry name" value="Amidohydro-rel"/>
</dbReference>
<dbReference type="InterPro" id="IPR032466">
    <property type="entry name" value="Metal_Hydrolase"/>
</dbReference>
<dbReference type="AlphaFoldDB" id="A0A975B4G4"/>
<feature type="domain" description="Amidohydrolase-related" evidence="2">
    <location>
        <begin position="165"/>
        <end position="370"/>
    </location>
</feature>
<accession>A0A975B4G4</accession>
<gene>
    <name evidence="3" type="ORF">dnl_08250</name>
</gene>
<dbReference type="Gene3D" id="3.20.20.140">
    <property type="entry name" value="Metal-dependent hydrolases"/>
    <property type="match status" value="1"/>
</dbReference>
<keyword evidence="4" id="KW-1185">Reference proteome</keyword>
<dbReference type="InterPro" id="IPR050287">
    <property type="entry name" value="MTA/SAH_deaminase"/>
</dbReference>
<keyword evidence="1" id="KW-0378">Hydrolase</keyword>
<evidence type="ECO:0000313" key="3">
    <source>
        <dbReference type="EMBL" id="QTA78601.1"/>
    </source>
</evidence>
<dbReference type="GO" id="GO:0016810">
    <property type="term" value="F:hydrolase activity, acting on carbon-nitrogen (but not peptide) bonds"/>
    <property type="evidence" value="ECO:0007669"/>
    <property type="project" value="InterPro"/>
</dbReference>
<protein>
    <submittedName>
        <fullName evidence="3">Amidohydrolase 1 family protein</fullName>
    </submittedName>
</protein>
<evidence type="ECO:0000256" key="1">
    <source>
        <dbReference type="ARBA" id="ARBA00022801"/>
    </source>
</evidence>
<dbReference type="Proteomes" id="UP000663720">
    <property type="component" value="Chromosome"/>
</dbReference>
<dbReference type="PANTHER" id="PTHR43794">
    <property type="entry name" value="AMINOHYDROLASE SSNA-RELATED"/>
    <property type="match status" value="1"/>
</dbReference>
<dbReference type="KEGG" id="dli:dnl_08250"/>
<proteinExistence type="predicted"/>
<dbReference type="Pfam" id="PF01979">
    <property type="entry name" value="Amidohydro_1"/>
    <property type="match status" value="1"/>
</dbReference>
<dbReference type="EMBL" id="CP061799">
    <property type="protein sequence ID" value="QTA78601.1"/>
    <property type="molecule type" value="Genomic_DNA"/>
</dbReference>
<organism evidence="3 4">
    <name type="scientific">Desulfonema limicola</name>
    <dbReference type="NCBI Taxonomy" id="45656"/>
    <lineage>
        <taxon>Bacteria</taxon>
        <taxon>Pseudomonadati</taxon>
        <taxon>Thermodesulfobacteriota</taxon>
        <taxon>Desulfobacteria</taxon>
        <taxon>Desulfobacterales</taxon>
        <taxon>Desulfococcaceae</taxon>
        <taxon>Desulfonema</taxon>
    </lineage>
</organism>
<dbReference type="SUPFAM" id="SSF51556">
    <property type="entry name" value="Metallo-dependent hydrolases"/>
    <property type="match status" value="1"/>
</dbReference>
<sequence>MDTRCIKIEKGIHRAGCIMISPQRFIQNGFIKAENWIIQETGEKKHYDSSIVTDHGPGVIIPALINAHTHLELSRLKGEIAFDQGFQNWVRELLWRRQAYSLEELENGAESGIKELMDSGSGAVGDISTLGLTWNILCRSGLAGVWFREYLGTQTFQDLMPGKHGNLSASLAGHAPHTTSPALLKSLSLTAQSKGSPFSIHLAESTDEIEFLATGKGPWADFLGERNIDFSDWGLPAKTPVKYLDSIGILNKNTLLVHLIHSRKQDFEIIKQRGAKVCICPRSNYNLHKQLPDLEQMLKHGIKPCLGTDSLAGTESLSMFDEMAYTGKNYPNINPGTIIEMAAVNGAKALGLSQKFGTLEPGKSAVFIYLPLTARKNSDLLEKIIYESSI</sequence>
<evidence type="ECO:0000259" key="2">
    <source>
        <dbReference type="Pfam" id="PF01979"/>
    </source>
</evidence>
<dbReference type="InterPro" id="IPR011059">
    <property type="entry name" value="Metal-dep_hydrolase_composite"/>
</dbReference>
<evidence type="ECO:0000313" key="4">
    <source>
        <dbReference type="Proteomes" id="UP000663720"/>
    </source>
</evidence>
<reference evidence="3" key="1">
    <citation type="journal article" date="2021" name="Microb. Physiol.">
        <title>Proteogenomic Insights into the Physiology of Marine, Sulfate-Reducing, Filamentous Desulfonema limicola and Desulfonema magnum.</title>
        <authorList>
            <person name="Schnaars V."/>
            <person name="Wohlbrand L."/>
            <person name="Scheve S."/>
            <person name="Hinrichs C."/>
            <person name="Reinhardt R."/>
            <person name="Rabus R."/>
        </authorList>
    </citation>
    <scope>NUCLEOTIDE SEQUENCE</scope>
    <source>
        <strain evidence="3">5ac10</strain>
    </source>
</reference>
<name>A0A975B4G4_9BACT</name>